<proteinExistence type="predicted"/>
<dbReference type="EMBL" id="JANRMS010000184">
    <property type="protein sequence ID" value="KAJ3544683.1"/>
    <property type="molecule type" value="Genomic_DNA"/>
</dbReference>
<evidence type="ECO:0000313" key="1">
    <source>
        <dbReference type="EMBL" id="KAJ3544683.1"/>
    </source>
</evidence>
<reference evidence="1" key="1">
    <citation type="submission" date="2022-08" db="EMBL/GenBank/DDBJ databases">
        <title>Genome Sequence of Fusarium decemcellulare.</title>
        <authorList>
            <person name="Buettner E."/>
        </authorList>
    </citation>
    <scope>NUCLEOTIDE SEQUENCE</scope>
    <source>
        <strain evidence="1">Babe19</strain>
    </source>
</reference>
<evidence type="ECO:0000313" key="2">
    <source>
        <dbReference type="Proteomes" id="UP001148629"/>
    </source>
</evidence>
<name>A0ACC1SR67_9HYPO</name>
<sequence>MSNHRRAIPHNSADLIYQFAKPIHAHHKHGFLKPTLVTQFQRVGRGGRLEGTFDVLSVNFLTSIKVKEVRQFPRRGRCSPTFVVVGDRFPDEEDSRNHDSKPSSETATGAVAGYHKTTGESSARVGMFASGTLACTLDQNADGTYNMLVDDTLVGQWQPQKLQEEISSFTLTGTGKESVIARLEKDSLVVDRVRRLDGLLGKHVSSFSNNGDLVSSELENVTLLMGGWIAYHEGWVS</sequence>
<organism evidence="1 2">
    <name type="scientific">Fusarium decemcellulare</name>
    <dbReference type="NCBI Taxonomy" id="57161"/>
    <lineage>
        <taxon>Eukaryota</taxon>
        <taxon>Fungi</taxon>
        <taxon>Dikarya</taxon>
        <taxon>Ascomycota</taxon>
        <taxon>Pezizomycotina</taxon>
        <taxon>Sordariomycetes</taxon>
        <taxon>Hypocreomycetidae</taxon>
        <taxon>Hypocreales</taxon>
        <taxon>Nectriaceae</taxon>
        <taxon>Fusarium</taxon>
        <taxon>Fusarium decemcellulare species complex</taxon>
    </lineage>
</organism>
<protein>
    <submittedName>
        <fullName evidence="1">Uncharacterized protein</fullName>
    </submittedName>
</protein>
<comment type="caution">
    <text evidence="1">The sequence shown here is derived from an EMBL/GenBank/DDBJ whole genome shotgun (WGS) entry which is preliminary data.</text>
</comment>
<accession>A0ACC1SR67</accession>
<dbReference type="Proteomes" id="UP001148629">
    <property type="component" value="Unassembled WGS sequence"/>
</dbReference>
<keyword evidence="2" id="KW-1185">Reference proteome</keyword>
<gene>
    <name evidence="1" type="ORF">NM208_g2928</name>
</gene>